<name>A0A2I0JEX2_PUNGR</name>
<dbReference type="AlphaFoldDB" id="A0A2I0JEX2"/>
<dbReference type="Proteomes" id="UP000233551">
    <property type="component" value="Unassembled WGS sequence"/>
</dbReference>
<evidence type="ECO:0000313" key="1">
    <source>
        <dbReference type="EMBL" id="PKI54480.1"/>
    </source>
</evidence>
<organism evidence="1 2">
    <name type="scientific">Punica granatum</name>
    <name type="common">Pomegranate</name>
    <dbReference type="NCBI Taxonomy" id="22663"/>
    <lineage>
        <taxon>Eukaryota</taxon>
        <taxon>Viridiplantae</taxon>
        <taxon>Streptophyta</taxon>
        <taxon>Embryophyta</taxon>
        <taxon>Tracheophyta</taxon>
        <taxon>Spermatophyta</taxon>
        <taxon>Magnoliopsida</taxon>
        <taxon>eudicotyledons</taxon>
        <taxon>Gunneridae</taxon>
        <taxon>Pentapetalae</taxon>
        <taxon>rosids</taxon>
        <taxon>malvids</taxon>
        <taxon>Myrtales</taxon>
        <taxon>Lythraceae</taxon>
        <taxon>Punica</taxon>
    </lineage>
</organism>
<proteinExistence type="predicted"/>
<accession>A0A2I0JEX2</accession>
<dbReference type="EMBL" id="PGOL01001781">
    <property type="protein sequence ID" value="PKI54480.1"/>
    <property type="molecule type" value="Genomic_DNA"/>
</dbReference>
<comment type="caution">
    <text evidence="1">The sequence shown here is derived from an EMBL/GenBank/DDBJ whole genome shotgun (WGS) entry which is preliminary data.</text>
</comment>
<keyword evidence="2" id="KW-1185">Reference proteome</keyword>
<protein>
    <submittedName>
        <fullName evidence="1">Uncharacterized protein</fullName>
    </submittedName>
</protein>
<evidence type="ECO:0000313" key="2">
    <source>
        <dbReference type="Proteomes" id="UP000233551"/>
    </source>
</evidence>
<reference evidence="1 2" key="1">
    <citation type="submission" date="2017-11" db="EMBL/GenBank/DDBJ databases">
        <title>De-novo sequencing of pomegranate (Punica granatum L.) genome.</title>
        <authorList>
            <person name="Akparov Z."/>
            <person name="Amiraslanov A."/>
            <person name="Hajiyeva S."/>
            <person name="Abbasov M."/>
            <person name="Kaur K."/>
            <person name="Hamwieh A."/>
            <person name="Solovyev V."/>
            <person name="Salamov A."/>
            <person name="Braich B."/>
            <person name="Kosarev P."/>
            <person name="Mahmoud A."/>
            <person name="Hajiyev E."/>
            <person name="Babayeva S."/>
            <person name="Izzatullayeva V."/>
            <person name="Mammadov A."/>
            <person name="Mammadov A."/>
            <person name="Sharifova S."/>
            <person name="Ojaghi J."/>
            <person name="Eynullazada K."/>
            <person name="Bayramov B."/>
            <person name="Abdulazimova A."/>
            <person name="Shahmuradov I."/>
        </authorList>
    </citation>
    <scope>NUCLEOTIDE SEQUENCE [LARGE SCALE GENOMIC DNA]</scope>
    <source>
        <strain evidence="2">cv. AG2017</strain>
        <tissue evidence="1">Leaf</tissue>
    </source>
</reference>
<sequence length="112" mass="12840">MSPPIIRVVRPVDHRTGAGLRLSGLVELGNILMGEGEDDKNRERAEELRVQKKVEEGITFKMSSHSHRSHSHCCKCHEITKAQKVEFLWQYLLELSLLSSSYAVERLNLQEQ</sequence>
<gene>
    <name evidence="1" type="ORF">CRG98_025128</name>
</gene>